<reference evidence="1 2" key="1">
    <citation type="submission" date="2009-02" db="EMBL/GenBank/DDBJ databases">
        <title>Draft genome sequence of Bifidobacterium pseudocatenulatum (DSM 20438).</title>
        <authorList>
            <person name="Sudarsanam P."/>
            <person name="Ley R."/>
            <person name="Guruge J."/>
            <person name="Turnbaugh P.J."/>
            <person name="Mahowald M."/>
            <person name="Liep D."/>
            <person name="Gordon J."/>
        </authorList>
    </citation>
    <scope>NUCLEOTIDE SEQUENCE [LARGE SCALE GENOMIC DNA]</scope>
    <source>
        <strain evidence="1 2">DSM 20438</strain>
    </source>
</reference>
<protein>
    <submittedName>
        <fullName evidence="1">Uncharacterized protein</fullName>
    </submittedName>
</protein>
<gene>
    <name evidence="1" type="ORF">BIFPSEUDO_03146</name>
</gene>
<accession>C0BSM7</accession>
<dbReference type="Proteomes" id="UP000003875">
    <property type="component" value="Unassembled WGS sequence"/>
</dbReference>
<comment type="caution">
    <text evidence="1">The sequence shown here is derived from an EMBL/GenBank/DDBJ whole genome shotgun (WGS) entry which is preliminary data.</text>
</comment>
<name>C0BSM7_BIFPS</name>
<sequence length="46" mass="5193">MNYRQRNFISVSAKTAGCRDNLFTARSRPLWPSLYGLKQIIAASCS</sequence>
<organism evidence="1 2">
    <name type="scientific">Bifidobacterium pseudocatenulatum DSM 20438 = JCM 1200 = LMG 10505</name>
    <dbReference type="NCBI Taxonomy" id="547043"/>
    <lineage>
        <taxon>Bacteria</taxon>
        <taxon>Bacillati</taxon>
        <taxon>Actinomycetota</taxon>
        <taxon>Actinomycetes</taxon>
        <taxon>Bifidobacteriales</taxon>
        <taxon>Bifidobacteriaceae</taxon>
        <taxon>Bifidobacterium</taxon>
    </lineage>
</organism>
<evidence type="ECO:0000313" key="2">
    <source>
        <dbReference type="Proteomes" id="UP000003875"/>
    </source>
</evidence>
<proteinExistence type="predicted"/>
<dbReference type="AlphaFoldDB" id="C0BSM7"/>
<dbReference type="EMBL" id="ABXX02000002">
    <property type="protein sequence ID" value="EEG71177.1"/>
    <property type="molecule type" value="Genomic_DNA"/>
</dbReference>
<evidence type="ECO:0000313" key="1">
    <source>
        <dbReference type="EMBL" id="EEG71177.1"/>
    </source>
</evidence>
<reference evidence="1 2" key="2">
    <citation type="submission" date="2009-02" db="EMBL/GenBank/DDBJ databases">
        <authorList>
            <person name="Fulton L."/>
            <person name="Clifton S."/>
            <person name="Fulton B."/>
            <person name="Xu J."/>
            <person name="Minx P."/>
            <person name="Pepin K.H."/>
            <person name="Johnson M."/>
            <person name="Bhonagiri V."/>
            <person name="Nash W.E."/>
            <person name="Mardis E.R."/>
            <person name="Wilson R.K."/>
        </authorList>
    </citation>
    <scope>NUCLEOTIDE SEQUENCE [LARGE SCALE GENOMIC DNA]</scope>
    <source>
        <strain evidence="1 2">DSM 20438</strain>
    </source>
</reference>